<dbReference type="GO" id="GO:0042276">
    <property type="term" value="P:error-prone translesion synthesis"/>
    <property type="evidence" value="ECO:0007669"/>
    <property type="project" value="TreeGrafter"/>
</dbReference>
<dbReference type="GO" id="GO:0008270">
    <property type="term" value="F:zinc ion binding"/>
    <property type="evidence" value="ECO:0007669"/>
    <property type="project" value="UniProtKB-KW"/>
</dbReference>
<evidence type="ECO:0000313" key="15">
    <source>
        <dbReference type="Proteomes" id="UP000191024"/>
    </source>
</evidence>
<evidence type="ECO:0000256" key="6">
    <source>
        <dbReference type="ARBA" id="ARBA00022833"/>
    </source>
</evidence>
<evidence type="ECO:0000259" key="13">
    <source>
        <dbReference type="PROSITE" id="PS51907"/>
    </source>
</evidence>
<evidence type="ECO:0000256" key="7">
    <source>
        <dbReference type="ARBA" id="ARBA00023204"/>
    </source>
</evidence>
<name>A0A1G4JEU3_9SACH</name>
<dbReference type="PROSITE" id="PS50173">
    <property type="entry name" value="UMUC"/>
    <property type="match status" value="1"/>
</dbReference>
<dbReference type="InterPro" id="IPR041298">
    <property type="entry name" value="UBZ3"/>
</dbReference>
<evidence type="ECO:0000259" key="12">
    <source>
        <dbReference type="PROSITE" id="PS50173"/>
    </source>
</evidence>
<feature type="domain" description="C2H2-type" evidence="11">
    <location>
        <begin position="557"/>
        <end position="584"/>
    </location>
</feature>
<dbReference type="AlphaFoldDB" id="A0A1G4JEU3"/>
<keyword evidence="8" id="KW-0539">Nucleus</keyword>
<evidence type="ECO:0000256" key="4">
    <source>
        <dbReference type="ARBA" id="ARBA00022763"/>
    </source>
</evidence>
<proteinExistence type="predicted"/>
<evidence type="ECO:0000313" key="14">
    <source>
        <dbReference type="EMBL" id="SCU88802.1"/>
    </source>
</evidence>
<dbReference type="InterPro" id="IPR052230">
    <property type="entry name" value="DNA_polymerase_eta"/>
</dbReference>
<accession>A0A1G4JEU3</accession>
<dbReference type="FunFam" id="3.40.1170.60:FF:000008">
    <property type="entry name" value="DNA polymerase eta subunit"/>
    <property type="match status" value="1"/>
</dbReference>
<dbReference type="InterPro" id="IPR001126">
    <property type="entry name" value="UmuC"/>
</dbReference>
<evidence type="ECO:0000259" key="11">
    <source>
        <dbReference type="PROSITE" id="PS50157"/>
    </source>
</evidence>
<dbReference type="SUPFAM" id="SSF100879">
    <property type="entry name" value="Lesion bypass DNA polymerase (Y-family), little finger domain"/>
    <property type="match status" value="1"/>
</dbReference>
<evidence type="ECO:0000256" key="10">
    <source>
        <dbReference type="PROSITE-ProRule" id="PRU00042"/>
    </source>
</evidence>
<dbReference type="InterPro" id="IPR036775">
    <property type="entry name" value="DNA_pol_Y-fam_lit_finger_sf"/>
</dbReference>
<dbReference type="GO" id="GO:0003684">
    <property type="term" value="F:damaged DNA binding"/>
    <property type="evidence" value="ECO:0007669"/>
    <property type="project" value="InterPro"/>
</dbReference>
<dbReference type="GO" id="GO:0005657">
    <property type="term" value="C:replication fork"/>
    <property type="evidence" value="ECO:0007669"/>
    <property type="project" value="TreeGrafter"/>
</dbReference>
<dbReference type="GO" id="GO:0007064">
    <property type="term" value="P:mitotic sister chromatid cohesion"/>
    <property type="evidence" value="ECO:0007669"/>
    <property type="project" value="UniProtKB-ARBA"/>
</dbReference>
<sequence>MSSYKWSDLVDINSKTRSYTSRLACIAHIDVNAFFAQVEQIRCNYGRDDPVVCVQWSSIIAISYAARKYGITRMDSIQNALKKSDKIIPIHTAVFRKGEDFWQYHDGYGIWNEDSSKHITPEQFKVSLDPYRRESRKILKLVHEYCDLVEKASVDEVFVDLGRLCFYALLFDESISGFGSLRDQFRNGNYELDDYLPPVPLDLSLEYSGLVYGADIDPQSTEVTFKDWDDVIFCLASQKTQEIRDQIEAVLGYTTSCGISRTKTLSKIGSNFKKPAAQTIIRNSMIEDFLDYEGVELTSFWSLGGTTGKEVSQLLSVPQEFPLRYVRDSWPISCEELRQYMKKRLSDMNSSGVTFQTVDEAQISSLADKIFKLVRGDLKTAVNSKPMIKSMMSNKNLRGDSCKHFSDCMAWLEVFSGELNGRIHEMEQEHGMHFVPKTLTVSTRSKTFERHSRSAPMTFNGSHLHSKDILELGTRLIKDLDLKFGQADWYYPLTNVNMSLSNFEIVEAGRSIIDIFGRQAQVTKTDDGIVPDGTTGKASSISPSRASRAVDVINSHFECEPCGKTFENEEAFREHSDYHYALQLEQSYNGAKEDSTSLSYGERRLLFSSTKRAASVATATSKRRKDNISRSSKKGNMDIYKFFSR</sequence>
<dbReference type="PROSITE" id="PS51907">
    <property type="entry name" value="ZF_UBZ3"/>
    <property type="match status" value="1"/>
</dbReference>
<dbReference type="Gene3D" id="3.30.70.270">
    <property type="match status" value="1"/>
</dbReference>
<keyword evidence="4" id="KW-0227">DNA damage</keyword>
<keyword evidence="3" id="KW-0479">Metal-binding</keyword>
<dbReference type="Pfam" id="PF00817">
    <property type="entry name" value="IMS"/>
    <property type="match status" value="1"/>
</dbReference>
<evidence type="ECO:0000256" key="3">
    <source>
        <dbReference type="ARBA" id="ARBA00022723"/>
    </source>
</evidence>
<dbReference type="Pfam" id="PF18439">
    <property type="entry name" value="zf_UBZ"/>
    <property type="match status" value="1"/>
</dbReference>
<dbReference type="Gene3D" id="1.10.150.20">
    <property type="entry name" value="5' to 3' exonuclease, C-terminal subdomain"/>
    <property type="match status" value="1"/>
</dbReference>
<dbReference type="Gene3D" id="3.40.1170.60">
    <property type="match status" value="1"/>
</dbReference>
<dbReference type="GO" id="GO:0009314">
    <property type="term" value="P:response to radiation"/>
    <property type="evidence" value="ECO:0007669"/>
    <property type="project" value="TreeGrafter"/>
</dbReference>
<feature type="domain" description="UBZ3-type" evidence="13">
    <location>
        <begin position="552"/>
        <end position="587"/>
    </location>
</feature>
<keyword evidence="5 10" id="KW-0863">Zinc-finger</keyword>
<dbReference type="Gene3D" id="3.30.1490.100">
    <property type="entry name" value="DNA polymerase, Y-family, little finger domain"/>
    <property type="match status" value="1"/>
</dbReference>
<dbReference type="SUPFAM" id="SSF56672">
    <property type="entry name" value="DNA/RNA polymerases"/>
    <property type="match status" value="1"/>
</dbReference>
<dbReference type="GO" id="GO:0006281">
    <property type="term" value="P:DNA repair"/>
    <property type="evidence" value="ECO:0007669"/>
    <property type="project" value="UniProtKB-KW"/>
</dbReference>
<keyword evidence="6" id="KW-0862">Zinc</keyword>
<comment type="subcellular location">
    <subcellularLocation>
        <location evidence="1">Nucleus</location>
    </subcellularLocation>
</comment>
<dbReference type="InterPro" id="IPR013087">
    <property type="entry name" value="Znf_C2H2_type"/>
</dbReference>
<dbReference type="OrthoDB" id="5723at2759"/>
<dbReference type="Pfam" id="PF11799">
    <property type="entry name" value="IMS_C"/>
    <property type="match status" value="1"/>
</dbReference>
<dbReference type="GO" id="GO:0003887">
    <property type="term" value="F:DNA-directed DNA polymerase activity"/>
    <property type="evidence" value="ECO:0007669"/>
    <property type="project" value="TreeGrafter"/>
</dbReference>
<dbReference type="GO" id="GO:0005634">
    <property type="term" value="C:nucleus"/>
    <property type="evidence" value="ECO:0007669"/>
    <property type="project" value="UniProtKB-SubCell"/>
</dbReference>
<protein>
    <recommendedName>
        <fullName evidence="9">DNA polymerase eta</fullName>
    </recommendedName>
</protein>
<feature type="domain" description="UmuC" evidence="12">
    <location>
        <begin position="26"/>
        <end position="304"/>
    </location>
</feature>
<organism evidence="14 15">
    <name type="scientific">Lachancea mirantina</name>
    <dbReference type="NCBI Taxonomy" id="1230905"/>
    <lineage>
        <taxon>Eukaryota</taxon>
        <taxon>Fungi</taxon>
        <taxon>Dikarya</taxon>
        <taxon>Ascomycota</taxon>
        <taxon>Saccharomycotina</taxon>
        <taxon>Saccharomycetes</taxon>
        <taxon>Saccharomycetales</taxon>
        <taxon>Saccharomycetaceae</taxon>
        <taxon>Lachancea</taxon>
    </lineage>
</organism>
<dbReference type="GO" id="GO:0070987">
    <property type="term" value="P:error-free translesion synthesis"/>
    <property type="evidence" value="ECO:0007669"/>
    <property type="project" value="UniProtKB-ARBA"/>
</dbReference>
<dbReference type="EMBL" id="LT598463">
    <property type="protein sequence ID" value="SCU88802.1"/>
    <property type="molecule type" value="Genomic_DNA"/>
</dbReference>
<reference evidence="14 15" key="1">
    <citation type="submission" date="2016-03" db="EMBL/GenBank/DDBJ databases">
        <authorList>
            <person name="Devillers H."/>
        </authorList>
    </citation>
    <scope>NUCLEOTIDE SEQUENCE [LARGE SCALE GENOMIC DNA]</scope>
    <source>
        <strain evidence="14">CBS 11717</strain>
    </source>
</reference>
<dbReference type="PROSITE" id="PS00028">
    <property type="entry name" value="ZINC_FINGER_C2H2_1"/>
    <property type="match status" value="1"/>
</dbReference>
<gene>
    <name evidence="14" type="ORF">LAMI_0D11364G</name>
</gene>
<evidence type="ECO:0000256" key="1">
    <source>
        <dbReference type="ARBA" id="ARBA00004123"/>
    </source>
</evidence>
<dbReference type="InterPro" id="IPR043502">
    <property type="entry name" value="DNA/RNA_pol_sf"/>
</dbReference>
<evidence type="ECO:0000256" key="9">
    <source>
        <dbReference type="ARBA" id="ARBA00044975"/>
    </source>
</evidence>
<keyword evidence="7" id="KW-0234">DNA repair</keyword>
<dbReference type="Proteomes" id="UP000191024">
    <property type="component" value="Chromosome D"/>
</dbReference>
<evidence type="ECO:0000256" key="5">
    <source>
        <dbReference type="ARBA" id="ARBA00022771"/>
    </source>
</evidence>
<dbReference type="PANTHER" id="PTHR45873:SF1">
    <property type="entry name" value="DNA POLYMERASE ETA"/>
    <property type="match status" value="1"/>
</dbReference>
<dbReference type="InterPro" id="IPR017961">
    <property type="entry name" value="DNA_pol_Y-fam_little_finger"/>
</dbReference>
<evidence type="ECO:0000256" key="8">
    <source>
        <dbReference type="ARBA" id="ARBA00023242"/>
    </source>
</evidence>
<dbReference type="STRING" id="1230905.A0A1G4JEU3"/>
<keyword evidence="2" id="KW-0808">Transferase</keyword>
<evidence type="ECO:0000256" key="2">
    <source>
        <dbReference type="ARBA" id="ARBA00022679"/>
    </source>
</evidence>
<dbReference type="InterPro" id="IPR043128">
    <property type="entry name" value="Rev_trsase/Diguanyl_cyclase"/>
</dbReference>
<keyword evidence="15" id="KW-1185">Reference proteome</keyword>
<dbReference type="PANTHER" id="PTHR45873">
    <property type="entry name" value="DNA POLYMERASE ETA"/>
    <property type="match status" value="1"/>
</dbReference>
<dbReference type="PROSITE" id="PS50157">
    <property type="entry name" value="ZINC_FINGER_C2H2_2"/>
    <property type="match status" value="1"/>
</dbReference>
<dbReference type="GO" id="GO:0035861">
    <property type="term" value="C:site of double-strand break"/>
    <property type="evidence" value="ECO:0007669"/>
    <property type="project" value="TreeGrafter"/>
</dbReference>